<reference evidence="1 2" key="1">
    <citation type="submission" date="2017-08" db="EMBL/GenBank/DDBJ databases">
        <title>Whole genome sequences of 6 clinical strains closest to Corynebacterium imitans.</title>
        <authorList>
            <person name="Bernier A.-M."/>
            <person name="Burdz T."/>
            <person name="Bernard K."/>
        </authorList>
    </citation>
    <scope>NUCLEOTIDE SEQUENCE [LARGE SCALE GENOMIC DNA]</scope>
    <source>
        <strain evidence="1 2">NML92-0415</strain>
    </source>
</reference>
<organism evidence="1 2">
    <name type="scientific">Corynebacterium hadale</name>
    <dbReference type="NCBI Taxonomy" id="2026255"/>
    <lineage>
        <taxon>Bacteria</taxon>
        <taxon>Bacillati</taxon>
        <taxon>Actinomycetota</taxon>
        <taxon>Actinomycetes</taxon>
        <taxon>Mycobacteriales</taxon>
        <taxon>Corynebacteriaceae</taxon>
        <taxon>Corynebacterium</taxon>
    </lineage>
</organism>
<evidence type="ECO:0000313" key="1">
    <source>
        <dbReference type="EMBL" id="PAT09797.1"/>
    </source>
</evidence>
<proteinExistence type="predicted"/>
<accession>A0AB36RIA0</accession>
<sequence length="85" mass="8988">MQLKSETRAAVGRATIAVTRADALAGRVSPFLLQRPVLTTRVVVGELGTTQASARNALEALEGTSIVVGSQLDLLDGLAQRSRRM</sequence>
<gene>
    <name evidence="1" type="ORF">CKJ80_09450</name>
</gene>
<evidence type="ECO:0000313" key="2">
    <source>
        <dbReference type="Proteomes" id="UP000218041"/>
    </source>
</evidence>
<name>A0AB36RIA0_9CORY</name>
<comment type="caution">
    <text evidence="1">The sequence shown here is derived from an EMBL/GenBank/DDBJ whole genome shotgun (WGS) entry which is preliminary data.</text>
</comment>
<dbReference type="AlphaFoldDB" id="A0AB36RIA0"/>
<protein>
    <submittedName>
        <fullName evidence="1">Uncharacterized protein</fullName>
    </submittedName>
</protein>
<dbReference type="Proteomes" id="UP000218041">
    <property type="component" value="Unassembled WGS sequence"/>
</dbReference>
<dbReference type="EMBL" id="NSGP01000014">
    <property type="protein sequence ID" value="PAT09797.1"/>
    <property type="molecule type" value="Genomic_DNA"/>
</dbReference>